<organism evidence="4">
    <name type="scientific">Common bottlenose dolphin gammaherpesvirus 1 strain Sarasota</name>
    <dbReference type="NCBI Taxonomy" id="2022783"/>
    <lineage>
        <taxon>Viruses</taxon>
        <taxon>Duplodnaviria</taxon>
        <taxon>Heunggongvirae</taxon>
        <taxon>Peploviricota</taxon>
        <taxon>Herviviricetes</taxon>
        <taxon>Herpesvirales</taxon>
        <taxon>Orthoherpesviridae</taxon>
        <taxon>Gammaherpesvirinae</taxon>
        <taxon>Bossavirus</taxon>
        <taxon>Bossavirus delphinidgamma1</taxon>
        <taxon>Delphinid gammaherpesvirus 1</taxon>
    </lineage>
</organism>
<dbReference type="GO" id="GO:0005198">
    <property type="term" value="F:structural molecule activity"/>
    <property type="evidence" value="ECO:0007669"/>
    <property type="project" value="InterPro"/>
</dbReference>
<evidence type="ECO:0000256" key="1">
    <source>
        <dbReference type="ARBA" id="ARBA00022561"/>
    </source>
</evidence>
<dbReference type="EMBL" id="KY965444">
    <property type="protein sequence ID" value="ARW78089.1"/>
    <property type="molecule type" value="Genomic_DNA"/>
</dbReference>
<accession>A0A1Z1NE90</accession>
<keyword evidence="5" id="KW-1185">Reference proteome</keyword>
<reference evidence="4" key="1">
    <citation type="submission" date="2017-04" db="EMBL/GenBank/DDBJ databases">
        <title>Genome sequence of delphinid gammaherpesvirus 1 from an Atlantic bottlenose dolphin (Tursiops truncatus).</title>
        <authorList>
            <person name="Davison A.J."/>
            <person name="Subramaniam K."/>
            <person name="Kerr K."/>
            <person name="Jacob J.J."/>
            <person name="Landrau-Giovannetti N."/>
            <person name="Waltzek T.B."/>
        </authorList>
    </citation>
    <scope>NUCLEOTIDE SEQUENCE [LARGE SCALE GENOMIC DNA]</scope>
    <source>
        <strain evidence="4">Sarasota</strain>
    </source>
</reference>
<dbReference type="Pfam" id="PF01802">
    <property type="entry name" value="Herpes_V23"/>
    <property type="match status" value="1"/>
</dbReference>
<gene>
    <name evidence="4" type="primary">ORF26</name>
</gene>
<protein>
    <submittedName>
        <fullName evidence="4">Capsid triplex subunit 2</fullName>
    </submittedName>
</protein>
<evidence type="ECO:0000256" key="3">
    <source>
        <dbReference type="ARBA" id="ARBA00022844"/>
    </source>
</evidence>
<evidence type="ECO:0000313" key="4">
    <source>
        <dbReference type="EMBL" id="ARW78089.1"/>
    </source>
</evidence>
<evidence type="ECO:0000313" key="5">
    <source>
        <dbReference type="Proteomes" id="UP000214863"/>
    </source>
</evidence>
<name>A0A1Z1NE90_9GAMA</name>
<dbReference type="RefSeq" id="YP_009388527.1">
    <property type="nucleotide sequence ID" value="NC_035117.1"/>
</dbReference>
<proteinExistence type="inferred from homology"/>
<keyword evidence="3" id="KW-0946">Virion</keyword>
<keyword evidence="1" id="KW-0167">Capsid protein</keyword>
<dbReference type="InterPro" id="IPR002690">
    <property type="entry name" value="Herpes_capsid_2"/>
</dbReference>
<dbReference type="HAMAP" id="MF_04019">
    <property type="entry name" value="HSV_TRX2"/>
    <property type="match status" value="1"/>
</dbReference>
<dbReference type="KEGG" id="vg:33194239"/>
<dbReference type="GeneID" id="33194239"/>
<keyword evidence="2" id="KW-1048">Host nucleus</keyword>
<dbReference type="GO" id="GO:0019028">
    <property type="term" value="C:viral capsid"/>
    <property type="evidence" value="ECO:0007669"/>
    <property type="project" value="UniProtKB-KW"/>
</dbReference>
<sequence length="305" mass="33733">MIINNKVIVTLTSRLFTDEIVKLQEKIGSIVPLKDTHGLQNIHSVGLGPVCARDGAPDYVLMYQYLAKSNLVVLEEVNNDTLVFNKLDVAQTYQIKNIYKPFFQWDSYSQLVVIPPIFGIQQATVTLESNGTDVVFPSVVPLDVGQDVLQKLLMYNVYSRVTAYDPDAANQAEVLLHTGHITHMGRSYALDLAQQSPEGCLSVLDNLSLYMSILSALLPRACLRLVSSTLRHGCHDLLAVFGGVIPQEVRDIDLDALSVTDDISRMGATMTYLQALSSIFNLGPRLFISSYSPENLTATCWYSVT</sequence>
<dbReference type="OrthoDB" id="7560at10239"/>
<evidence type="ECO:0000256" key="2">
    <source>
        <dbReference type="ARBA" id="ARBA00022562"/>
    </source>
</evidence>
<dbReference type="Proteomes" id="UP000214863">
    <property type="component" value="Segment"/>
</dbReference>